<name>A0A8X6VRR8_TRICX</name>
<keyword evidence="2" id="KW-1185">Reference proteome</keyword>
<dbReference type="AlphaFoldDB" id="A0A8X6VRR8"/>
<gene>
    <name evidence="1" type="ORF">TNCV_4647111</name>
</gene>
<sequence>MHNVPIEADTFDAPLMEVLKHELLKKLRRSIRLYIVGDIPKAFKYANKALSLDPDAVYTRLCRGVLNVHRGSLTDAFNDTRDALDLDPKSEIARKQMSSFLIVAAKKYFERRDFTKLYQTLLIAIGLNPNHFKSPAGLETFKVVRYIYRMTRDPQFNFPLAPTHQKILNQFFKKEGSIRQKFVLPPNYEDDEVSVAARISQARQVPVIVGFHCAGPAPAVSLPRAKKQNATRL</sequence>
<accession>A0A8X6VRR8</accession>
<dbReference type="Gene3D" id="1.25.40.10">
    <property type="entry name" value="Tetratricopeptide repeat domain"/>
    <property type="match status" value="1"/>
</dbReference>
<reference evidence="1" key="1">
    <citation type="submission" date="2020-08" db="EMBL/GenBank/DDBJ databases">
        <title>Multicomponent nature underlies the extraordinary mechanical properties of spider dragline silk.</title>
        <authorList>
            <person name="Kono N."/>
            <person name="Nakamura H."/>
            <person name="Mori M."/>
            <person name="Yoshida Y."/>
            <person name="Ohtoshi R."/>
            <person name="Malay A.D."/>
            <person name="Moran D.A.P."/>
            <person name="Tomita M."/>
            <person name="Numata K."/>
            <person name="Arakawa K."/>
        </authorList>
    </citation>
    <scope>NUCLEOTIDE SEQUENCE</scope>
</reference>
<dbReference type="EMBL" id="BMAU01021353">
    <property type="protein sequence ID" value="GFY19539.1"/>
    <property type="molecule type" value="Genomic_DNA"/>
</dbReference>
<proteinExistence type="predicted"/>
<dbReference type="SUPFAM" id="SSF48452">
    <property type="entry name" value="TPR-like"/>
    <property type="match status" value="1"/>
</dbReference>
<dbReference type="InterPro" id="IPR011990">
    <property type="entry name" value="TPR-like_helical_dom_sf"/>
</dbReference>
<comment type="caution">
    <text evidence="1">The sequence shown here is derived from an EMBL/GenBank/DDBJ whole genome shotgun (WGS) entry which is preliminary data.</text>
</comment>
<dbReference type="Proteomes" id="UP000887159">
    <property type="component" value="Unassembled WGS sequence"/>
</dbReference>
<evidence type="ECO:0000313" key="2">
    <source>
        <dbReference type="Proteomes" id="UP000887159"/>
    </source>
</evidence>
<protein>
    <submittedName>
        <fullName evidence="1">Uncharacterized protein</fullName>
    </submittedName>
</protein>
<organism evidence="1 2">
    <name type="scientific">Trichonephila clavipes</name>
    <name type="common">Golden silk orbweaver</name>
    <name type="synonym">Nephila clavipes</name>
    <dbReference type="NCBI Taxonomy" id="2585209"/>
    <lineage>
        <taxon>Eukaryota</taxon>
        <taxon>Metazoa</taxon>
        <taxon>Ecdysozoa</taxon>
        <taxon>Arthropoda</taxon>
        <taxon>Chelicerata</taxon>
        <taxon>Arachnida</taxon>
        <taxon>Araneae</taxon>
        <taxon>Araneomorphae</taxon>
        <taxon>Entelegynae</taxon>
        <taxon>Araneoidea</taxon>
        <taxon>Nephilidae</taxon>
        <taxon>Trichonephila</taxon>
    </lineage>
</organism>
<evidence type="ECO:0000313" key="1">
    <source>
        <dbReference type="EMBL" id="GFY19539.1"/>
    </source>
</evidence>